<protein>
    <submittedName>
        <fullName evidence="1">Uncharacterized protein</fullName>
    </submittedName>
</protein>
<dbReference type="InParanoid" id="A0A0H2RUA5"/>
<evidence type="ECO:0000313" key="2">
    <source>
        <dbReference type="Proteomes" id="UP000053477"/>
    </source>
</evidence>
<dbReference type="EMBL" id="KQ085927">
    <property type="protein sequence ID" value="KLO15605.1"/>
    <property type="molecule type" value="Genomic_DNA"/>
</dbReference>
<gene>
    <name evidence="1" type="ORF">SCHPADRAFT_255191</name>
</gene>
<reference evidence="1 2" key="1">
    <citation type="submission" date="2015-04" db="EMBL/GenBank/DDBJ databases">
        <title>Complete genome sequence of Schizopora paradoxa KUC8140, a cosmopolitan wood degrader in East Asia.</title>
        <authorList>
            <consortium name="DOE Joint Genome Institute"/>
            <person name="Min B."/>
            <person name="Park H."/>
            <person name="Jang Y."/>
            <person name="Kim J.-J."/>
            <person name="Kim K.H."/>
            <person name="Pangilinan J."/>
            <person name="Lipzen A."/>
            <person name="Riley R."/>
            <person name="Grigoriev I.V."/>
            <person name="Spatafora J.W."/>
            <person name="Choi I.-G."/>
        </authorList>
    </citation>
    <scope>NUCLEOTIDE SEQUENCE [LARGE SCALE GENOMIC DNA]</scope>
    <source>
        <strain evidence="1 2">KUC8140</strain>
    </source>
</reference>
<evidence type="ECO:0000313" key="1">
    <source>
        <dbReference type="EMBL" id="KLO15605.1"/>
    </source>
</evidence>
<dbReference type="Proteomes" id="UP000053477">
    <property type="component" value="Unassembled WGS sequence"/>
</dbReference>
<sequence>MKLATSASYFICCRRSSGFRVDETLPWSGIICDQKEFSYLSLHETHRTYFHMCSTRLRVFISNMFSAIFSRFFALRRKSRNLFPASSGSGALAAREHELFDLQRPLHSRKYRMFLLHVQNIQGPRIVRMMCRNARRVATPSSSSSGIQPKWSWFWDAVQLLPLEFPLRDVSLEAYFVQK</sequence>
<name>A0A0H2RUA5_9AGAM</name>
<accession>A0A0H2RUA5</accession>
<proteinExistence type="predicted"/>
<dbReference type="AlphaFoldDB" id="A0A0H2RUA5"/>
<keyword evidence="2" id="KW-1185">Reference proteome</keyword>
<organism evidence="1 2">
    <name type="scientific">Schizopora paradoxa</name>
    <dbReference type="NCBI Taxonomy" id="27342"/>
    <lineage>
        <taxon>Eukaryota</taxon>
        <taxon>Fungi</taxon>
        <taxon>Dikarya</taxon>
        <taxon>Basidiomycota</taxon>
        <taxon>Agaricomycotina</taxon>
        <taxon>Agaricomycetes</taxon>
        <taxon>Hymenochaetales</taxon>
        <taxon>Schizoporaceae</taxon>
        <taxon>Schizopora</taxon>
    </lineage>
</organism>